<gene>
    <name evidence="2" type="ORF">N0F65_007663</name>
</gene>
<dbReference type="InterPro" id="IPR011004">
    <property type="entry name" value="Trimer_LpxA-like_sf"/>
</dbReference>
<organism evidence="2 3">
    <name type="scientific">Lagenidium giganteum</name>
    <dbReference type="NCBI Taxonomy" id="4803"/>
    <lineage>
        <taxon>Eukaryota</taxon>
        <taxon>Sar</taxon>
        <taxon>Stramenopiles</taxon>
        <taxon>Oomycota</taxon>
        <taxon>Peronosporomycetes</taxon>
        <taxon>Pythiales</taxon>
        <taxon>Pythiaceae</taxon>
    </lineage>
</organism>
<sequence>MTRTATKTLGLDSASELLALSAQRQKLFAHSHHALSAEEVNALVQNGNVADDWSAVRKVHAAVPLRTDRVRNCCFEGKVVLGRFERDQIIEGVRFRSGCYNSTLSNTVVLDNAIVKDTMVLHNVLIEADAAVIASGSVVCKGETAYGNGRTLSVGVEIGGRDIPVFAELTFAVARSIACDRKDTQHLQAFKDAVVEYTKKVTSSFTVVGKGARLVRCARFENSLLGEHGVVEDSQVINCTILSSSDEVSRVSGNSFVTDSILQWKSVVEMLSVVERSFLCDIAHVERHGIVMSSFIGPNTSIAEGEVTSCFVGPFVGFHHHALLIASLWPEGKGNVGYGANVGSNHTLKAPDQELLPGEGVFFGLGSNIKFPSNFTKSPYSVIATAVSTLPQQVDMPFSLINTPGHMMSSLSPAINEISPGWVLAHCVFTVLRNEHKFRTRNKSKRTQVEPEIFRPEVINYMKDARAQLVAAAGKATLKLDNGEAVYTDKQVKGIGKNYMREKPRQEGVAAYTFFIQLYALGGLLELLEGGHGVVNATVQAFGRATHQLNTLVEEFGDAVQVSDCLRELVQKRTALANRAEQGKARDDARGKRIIPDYELVHKNASEETVVLQAQRDAQEIRDRVAVFLAKL</sequence>
<dbReference type="AlphaFoldDB" id="A0AAV2ZAI9"/>
<name>A0AAV2ZAI9_9STRA</name>
<comment type="caution">
    <text evidence="2">The sequence shown here is derived from an EMBL/GenBank/DDBJ whole genome shotgun (WGS) entry which is preliminary data.</text>
</comment>
<keyword evidence="3" id="KW-1185">Reference proteome</keyword>
<dbReference type="EMBL" id="DAKRPA010000034">
    <property type="protein sequence ID" value="DBA02253.1"/>
    <property type="molecule type" value="Genomic_DNA"/>
</dbReference>
<proteinExistence type="predicted"/>
<reference evidence="2" key="1">
    <citation type="submission" date="2022-11" db="EMBL/GenBank/DDBJ databases">
        <authorList>
            <person name="Morgan W.R."/>
            <person name="Tartar A."/>
        </authorList>
    </citation>
    <scope>NUCLEOTIDE SEQUENCE</scope>
    <source>
        <strain evidence="2">ARSEF 373</strain>
    </source>
</reference>
<feature type="domain" description="DUF4954" evidence="1">
    <location>
        <begin position="34"/>
        <end position="443"/>
    </location>
</feature>
<dbReference type="Pfam" id="PF16314">
    <property type="entry name" value="DUF4954"/>
    <property type="match status" value="1"/>
</dbReference>
<protein>
    <recommendedName>
        <fullName evidence="1">DUF4954 domain-containing protein</fullName>
    </recommendedName>
</protein>
<dbReference type="SUPFAM" id="SSF51161">
    <property type="entry name" value="Trimeric LpxA-like enzymes"/>
    <property type="match status" value="1"/>
</dbReference>
<reference evidence="2" key="2">
    <citation type="journal article" date="2023" name="Microbiol Resour">
        <title>Decontamination and Annotation of the Draft Genome Sequence of the Oomycete Lagenidium giganteum ARSEF 373.</title>
        <authorList>
            <person name="Morgan W.R."/>
            <person name="Tartar A."/>
        </authorList>
    </citation>
    <scope>NUCLEOTIDE SEQUENCE</scope>
    <source>
        <strain evidence="2">ARSEF 373</strain>
    </source>
</reference>
<evidence type="ECO:0000313" key="3">
    <source>
        <dbReference type="Proteomes" id="UP001146120"/>
    </source>
</evidence>
<accession>A0AAV2ZAI9</accession>
<evidence type="ECO:0000259" key="1">
    <source>
        <dbReference type="Pfam" id="PF16314"/>
    </source>
</evidence>
<dbReference type="InterPro" id="IPR032533">
    <property type="entry name" value="DUF4954"/>
</dbReference>
<evidence type="ECO:0000313" key="2">
    <source>
        <dbReference type="EMBL" id="DBA02253.1"/>
    </source>
</evidence>
<dbReference type="Proteomes" id="UP001146120">
    <property type="component" value="Unassembled WGS sequence"/>
</dbReference>